<dbReference type="PANTHER" id="PTHR40780:SF2">
    <property type="entry name" value="DUF3669 DOMAIN-CONTAINING PROTEIN"/>
    <property type="match status" value="1"/>
</dbReference>
<feature type="compositionally biased region" description="Low complexity" evidence="1">
    <location>
        <begin position="73"/>
        <end position="88"/>
    </location>
</feature>
<evidence type="ECO:0000313" key="4">
    <source>
        <dbReference type="Proteomes" id="UP000007115"/>
    </source>
</evidence>
<sequence>MNLRGILQGLCGPGHHDRAEVHDSPGDLHYIPLAFKVHSFLEAAPPHQGNTTDDLYPILRLTLRPHPGYNEASTTTPPSNTSSSSQQQTALVTLYELPGIIYTPDWDDYQNSLFTEVTFGMWDFSAVSVSQPPGRCRYEMASAIEVMESRCRFMRERSWPTRDNVPGAIPPLPQGIPCAPAHPYTGESSGSTTDQRHCSVLIYLGSTRGMGAKHFSYRNDKMYLNQMIEMQLDVEPLARRVAVTLALLHWAVEIDACGVKFYLVTSWASPGATQNVNWPAFARTKLEVDNLEQAHHIEMDDVGLELAVSAASASQHIPKPNQRLPIQRRMWDAFVCSYIGASDIILRESEDCRALQWPRMFIRGLIEREQQV</sequence>
<comment type="caution">
    <text evidence="3">The sequence shown here is derived from an EMBL/GenBank/DDBJ whole genome shotgun (WGS) entry which is preliminary data.</text>
</comment>
<evidence type="ECO:0000256" key="1">
    <source>
        <dbReference type="SAM" id="MobiDB-lite"/>
    </source>
</evidence>
<dbReference type="Proteomes" id="UP000007115">
    <property type="component" value="Unassembled WGS sequence"/>
</dbReference>
<feature type="region of interest" description="Disordered" evidence="1">
    <location>
        <begin position="67"/>
        <end position="88"/>
    </location>
</feature>
<evidence type="ECO:0000259" key="2">
    <source>
        <dbReference type="Pfam" id="PF12417"/>
    </source>
</evidence>
<reference evidence="3 4" key="1">
    <citation type="journal article" date="2011" name="Genome Biol.">
        <title>Comparative genome sequence analysis underscores mycoparasitism as the ancestral life style of Trichoderma.</title>
        <authorList>
            <person name="Kubicek C.P."/>
            <person name="Herrera-Estrella A."/>
            <person name="Seidl-Seiboth V."/>
            <person name="Martinez D.A."/>
            <person name="Druzhinina I.S."/>
            <person name="Thon M."/>
            <person name="Zeilinger S."/>
            <person name="Casas-Flores S."/>
            <person name="Horwitz B.A."/>
            <person name="Mukherjee P.K."/>
            <person name="Mukherjee M."/>
            <person name="Kredics L."/>
            <person name="Alcaraz L.D."/>
            <person name="Aerts A."/>
            <person name="Antal Z."/>
            <person name="Atanasova L."/>
            <person name="Cervantes-Badillo M.G."/>
            <person name="Challacombe J."/>
            <person name="Chertkov O."/>
            <person name="McCluskey K."/>
            <person name="Coulpier F."/>
            <person name="Deshpande N."/>
            <person name="von Doehren H."/>
            <person name="Ebbole D.J."/>
            <person name="Esquivel-Naranjo E.U."/>
            <person name="Fekete E."/>
            <person name="Flipphi M."/>
            <person name="Glaser F."/>
            <person name="Gomez-Rodriguez E.Y."/>
            <person name="Gruber S."/>
            <person name="Han C."/>
            <person name="Henrissat B."/>
            <person name="Hermosa R."/>
            <person name="Hernandez-Onate M."/>
            <person name="Karaffa L."/>
            <person name="Kosti I."/>
            <person name="Le Crom S."/>
            <person name="Lindquist E."/>
            <person name="Lucas S."/>
            <person name="Luebeck M."/>
            <person name="Luebeck P.S."/>
            <person name="Margeot A."/>
            <person name="Metz B."/>
            <person name="Misra M."/>
            <person name="Nevalainen H."/>
            <person name="Omann M."/>
            <person name="Packer N."/>
            <person name="Perrone G."/>
            <person name="Uresti-Rivera E.E."/>
            <person name="Salamov A."/>
            <person name="Schmoll M."/>
            <person name="Seiboth B."/>
            <person name="Shapiro H."/>
            <person name="Sukno S."/>
            <person name="Tamayo-Ramos J.A."/>
            <person name="Tisch D."/>
            <person name="Wiest A."/>
            <person name="Wilkinson H.H."/>
            <person name="Zhang M."/>
            <person name="Coutinho P.M."/>
            <person name="Kenerley C.M."/>
            <person name="Monte E."/>
            <person name="Baker S.E."/>
            <person name="Grigoriev I.V."/>
        </authorList>
    </citation>
    <scope>NUCLEOTIDE SEQUENCE [LARGE SCALE GENOMIC DNA]</scope>
    <source>
        <strain evidence="4">Gv29-8 / FGSC 10586</strain>
    </source>
</reference>
<dbReference type="AlphaFoldDB" id="G9MS67"/>
<proteinExistence type="predicted"/>
<dbReference type="GeneID" id="25796051"/>
<dbReference type="EMBL" id="ABDF02000006">
    <property type="protein sequence ID" value="EHK22929.1"/>
    <property type="molecule type" value="Genomic_DNA"/>
</dbReference>
<feature type="domain" description="DUF3669" evidence="2">
    <location>
        <begin position="292"/>
        <end position="349"/>
    </location>
</feature>
<dbReference type="PANTHER" id="PTHR40780">
    <property type="entry name" value="DUF3669 DOMAIN-CONTAINING PROTEIN"/>
    <property type="match status" value="1"/>
</dbReference>
<dbReference type="RefSeq" id="XP_013957133.1">
    <property type="nucleotide sequence ID" value="XM_014101658.1"/>
</dbReference>
<protein>
    <recommendedName>
        <fullName evidence="2">DUF3669 domain-containing protein</fullName>
    </recommendedName>
</protein>
<organism evidence="3 4">
    <name type="scientific">Hypocrea virens (strain Gv29-8 / FGSC 10586)</name>
    <name type="common">Gliocladium virens</name>
    <name type="synonym">Trichoderma virens</name>
    <dbReference type="NCBI Taxonomy" id="413071"/>
    <lineage>
        <taxon>Eukaryota</taxon>
        <taxon>Fungi</taxon>
        <taxon>Dikarya</taxon>
        <taxon>Ascomycota</taxon>
        <taxon>Pezizomycotina</taxon>
        <taxon>Sordariomycetes</taxon>
        <taxon>Hypocreomycetidae</taxon>
        <taxon>Hypocreales</taxon>
        <taxon>Hypocreaceae</taxon>
        <taxon>Trichoderma</taxon>
    </lineage>
</organism>
<dbReference type="InParanoid" id="G9MS67"/>
<dbReference type="HOGENOM" id="CLU_744070_0_0_1"/>
<dbReference type="VEuPathDB" id="FungiDB:TRIVIDRAFT_60254"/>
<dbReference type="Pfam" id="PF12417">
    <property type="entry name" value="DUF3669"/>
    <property type="match status" value="1"/>
</dbReference>
<keyword evidence="4" id="KW-1185">Reference proteome</keyword>
<evidence type="ECO:0000313" key="3">
    <source>
        <dbReference type="EMBL" id="EHK22929.1"/>
    </source>
</evidence>
<name>G9MS67_HYPVG</name>
<dbReference type="OrthoDB" id="2993351at2759"/>
<gene>
    <name evidence="3" type="ORF">TRIVIDRAFT_60254</name>
</gene>
<accession>G9MS67</accession>
<dbReference type="InterPro" id="IPR022137">
    <property type="entry name" value="Znf_prot_DUF3669"/>
</dbReference>